<proteinExistence type="predicted"/>
<reference evidence="2 3" key="1">
    <citation type="submission" date="2019-05" db="EMBL/GenBank/DDBJ databases">
        <title>Another draft genome of Portunus trituberculatus and its Hox gene families provides insights of decapod evolution.</title>
        <authorList>
            <person name="Jeong J.-H."/>
            <person name="Song I."/>
            <person name="Kim S."/>
            <person name="Choi T."/>
            <person name="Kim D."/>
            <person name="Ryu S."/>
            <person name="Kim W."/>
        </authorList>
    </citation>
    <scope>NUCLEOTIDE SEQUENCE [LARGE SCALE GENOMIC DNA]</scope>
    <source>
        <tissue evidence="2">Muscle</tissue>
    </source>
</reference>
<accession>A0A5B7K5G3</accession>
<organism evidence="2 3">
    <name type="scientific">Portunus trituberculatus</name>
    <name type="common">Swimming crab</name>
    <name type="synonym">Neptunus trituberculatus</name>
    <dbReference type="NCBI Taxonomy" id="210409"/>
    <lineage>
        <taxon>Eukaryota</taxon>
        <taxon>Metazoa</taxon>
        <taxon>Ecdysozoa</taxon>
        <taxon>Arthropoda</taxon>
        <taxon>Crustacea</taxon>
        <taxon>Multicrustacea</taxon>
        <taxon>Malacostraca</taxon>
        <taxon>Eumalacostraca</taxon>
        <taxon>Eucarida</taxon>
        <taxon>Decapoda</taxon>
        <taxon>Pleocyemata</taxon>
        <taxon>Brachyura</taxon>
        <taxon>Eubrachyura</taxon>
        <taxon>Portunoidea</taxon>
        <taxon>Portunidae</taxon>
        <taxon>Portuninae</taxon>
        <taxon>Portunus</taxon>
    </lineage>
</organism>
<gene>
    <name evidence="2" type="ORF">E2C01_095993</name>
</gene>
<keyword evidence="1" id="KW-0732">Signal</keyword>
<dbReference type="AlphaFoldDB" id="A0A5B7K5G3"/>
<comment type="caution">
    <text evidence="2">The sequence shown here is derived from an EMBL/GenBank/DDBJ whole genome shotgun (WGS) entry which is preliminary data.</text>
</comment>
<name>A0A5B7K5G3_PORTR</name>
<dbReference type="EMBL" id="VSRR010123292">
    <property type="protein sequence ID" value="MPD00518.1"/>
    <property type="molecule type" value="Genomic_DNA"/>
</dbReference>
<evidence type="ECO:0000313" key="3">
    <source>
        <dbReference type="Proteomes" id="UP000324222"/>
    </source>
</evidence>
<evidence type="ECO:0000256" key="1">
    <source>
        <dbReference type="SAM" id="SignalP"/>
    </source>
</evidence>
<feature type="signal peptide" evidence="1">
    <location>
        <begin position="1"/>
        <end position="22"/>
    </location>
</feature>
<evidence type="ECO:0000313" key="2">
    <source>
        <dbReference type="EMBL" id="MPD00518.1"/>
    </source>
</evidence>
<protein>
    <recommendedName>
        <fullName evidence="4">Prokineticin domain-containing protein</fullName>
    </recommendedName>
</protein>
<evidence type="ECO:0008006" key="4">
    <source>
        <dbReference type="Google" id="ProtNLM"/>
    </source>
</evidence>
<dbReference type="Proteomes" id="UP000324222">
    <property type="component" value="Unassembled WGS sequence"/>
</dbReference>
<keyword evidence="3" id="KW-1185">Reference proteome</keyword>
<sequence length="76" mass="8170">MSGRRVLLLAVAVAVVVTVVTASTKASFAECTHNDDCGPLSCCLLGKNFYRQTISLSVPISSEKLVDSENLFSSRY</sequence>
<feature type="chain" id="PRO_5022691930" description="Prokineticin domain-containing protein" evidence="1">
    <location>
        <begin position="23"/>
        <end position="76"/>
    </location>
</feature>